<dbReference type="EMBL" id="MU865305">
    <property type="protein sequence ID" value="KAK4229774.1"/>
    <property type="molecule type" value="Genomic_DNA"/>
</dbReference>
<dbReference type="GO" id="GO:0008081">
    <property type="term" value="F:phosphoric diester hydrolase activity"/>
    <property type="evidence" value="ECO:0007669"/>
    <property type="project" value="InterPro"/>
</dbReference>
<dbReference type="SUPFAM" id="SSF51695">
    <property type="entry name" value="PLC-like phosphodiesterases"/>
    <property type="match status" value="1"/>
</dbReference>
<dbReference type="PANTHER" id="PTHR13593">
    <property type="match status" value="1"/>
</dbReference>
<dbReference type="GO" id="GO:0006629">
    <property type="term" value="P:lipid metabolic process"/>
    <property type="evidence" value="ECO:0007669"/>
    <property type="project" value="InterPro"/>
</dbReference>
<accession>A0AAN7H6I5</accession>
<protein>
    <recommendedName>
        <fullName evidence="2">Phosphatidylinositol-specific phospholipase C X domain-containing protein</fullName>
    </recommendedName>
</protein>
<gene>
    <name evidence="3" type="ORF">QBC38DRAFT_358858</name>
</gene>
<keyword evidence="4" id="KW-1185">Reference proteome</keyword>
<dbReference type="PANTHER" id="PTHR13593:SF113">
    <property type="entry name" value="SI:DKEY-266F7.9"/>
    <property type="match status" value="1"/>
</dbReference>
<name>A0AAN7H6I5_9PEZI</name>
<dbReference type="InterPro" id="IPR017946">
    <property type="entry name" value="PLC-like_Pdiesterase_TIM-brl"/>
</dbReference>
<dbReference type="CDD" id="cd08586">
    <property type="entry name" value="PI-PLCc_BcPLC_like"/>
    <property type="match status" value="1"/>
</dbReference>
<evidence type="ECO:0000256" key="1">
    <source>
        <dbReference type="SAM" id="MobiDB-lite"/>
    </source>
</evidence>
<dbReference type="InterPro" id="IPR051057">
    <property type="entry name" value="PI-PLC_domain"/>
</dbReference>
<dbReference type="Pfam" id="PF00388">
    <property type="entry name" value="PI-PLC-X"/>
    <property type="match status" value="1"/>
</dbReference>
<feature type="domain" description="Phosphatidylinositol-specific phospholipase C X" evidence="2">
    <location>
        <begin position="165"/>
        <end position="318"/>
    </location>
</feature>
<reference evidence="3" key="1">
    <citation type="journal article" date="2023" name="Mol. Phylogenet. Evol.">
        <title>Genome-scale phylogeny and comparative genomics of the fungal order Sordariales.</title>
        <authorList>
            <person name="Hensen N."/>
            <person name="Bonometti L."/>
            <person name="Westerberg I."/>
            <person name="Brannstrom I.O."/>
            <person name="Guillou S."/>
            <person name="Cros-Aarteil S."/>
            <person name="Calhoun S."/>
            <person name="Haridas S."/>
            <person name="Kuo A."/>
            <person name="Mondo S."/>
            <person name="Pangilinan J."/>
            <person name="Riley R."/>
            <person name="LaButti K."/>
            <person name="Andreopoulos B."/>
            <person name="Lipzen A."/>
            <person name="Chen C."/>
            <person name="Yan M."/>
            <person name="Daum C."/>
            <person name="Ng V."/>
            <person name="Clum A."/>
            <person name="Steindorff A."/>
            <person name="Ohm R.A."/>
            <person name="Martin F."/>
            <person name="Silar P."/>
            <person name="Natvig D.O."/>
            <person name="Lalanne C."/>
            <person name="Gautier V."/>
            <person name="Ament-Velasquez S.L."/>
            <person name="Kruys A."/>
            <person name="Hutchinson M.I."/>
            <person name="Powell A.J."/>
            <person name="Barry K."/>
            <person name="Miller A.N."/>
            <person name="Grigoriev I.V."/>
            <person name="Debuchy R."/>
            <person name="Gladieux P."/>
            <person name="Hiltunen Thoren M."/>
            <person name="Johannesson H."/>
        </authorList>
    </citation>
    <scope>NUCLEOTIDE SEQUENCE</scope>
    <source>
        <strain evidence="3">CBS 990.96</strain>
    </source>
</reference>
<proteinExistence type="predicted"/>
<dbReference type="SMART" id="SM00148">
    <property type="entry name" value="PLCXc"/>
    <property type="match status" value="1"/>
</dbReference>
<reference evidence="3" key="2">
    <citation type="submission" date="2023-05" db="EMBL/GenBank/DDBJ databases">
        <authorList>
            <consortium name="Lawrence Berkeley National Laboratory"/>
            <person name="Steindorff A."/>
            <person name="Hensen N."/>
            <person name="Bonometti L."/>
            <person name="Westerberg I."/>
            <person name="Brannstrom I.O."/>
            <person name="Guillou S."/>
            <person name="Cros-Aarteil S."/>
            <person name="Calhoun S."/>
            <person name="Haridas S."/>
            <person name="Kuo A."/>
            <person name="Mondo S."/>
            <person name="Pangilinan J."/>
            <person name="Riley R."/>
            <person name="Labutti K."/>
            <person name="Andreopoulos B."/>
            <person name="Lipzen A."/>
            <person name="Chen C."/>
            <person name="Yanf M."/>
            <person name="Daum C."/>
            <person name="Ng V."/>
            <person name="Clum A."/>
            <person name="Ohm R."/>
            <person name="Martin F."/>
            <person name="Silar P."/>
            <person name="Natvig D."/>
            <person name="Lalanne C."/>
            <person name="Gautier V."/>
            <person name="Ament-Velasquez S.L."/>
            <person name="Kruys A."/>
            <person name="Hutchinson M.I."/>
            <person name="Powell A.J."/>
            <person name="Barry K."/>
            <person name="Miller A.N."/>
            <person name="Grigoriev I.V."/>
            <person name="Debuchy R."/>
            <person name="Gladieux P."/>
            <person name="Thoren M.H."/>
            <person name="Johannesson H."/>
        </authorList>
    </citation>
    <scope>NUCLEOTIDE SEQUENCE</scope>
    <source>
        <strain evidence="3">CBS 990.96</strain>
    </source>
</reference>
<evidence type="ECO:0000313" key="3">
    <source>
        <dbReference type="EMBL" id="KAK4229774.1"/>
    </source>
</evidence>
<organism evidence="3 4">
    <name type="scientific">Podospora fimiseda</name>
    <dbReference type="NCBI Taxonomy" id="252190"/>
    <lineage>
        <taxon>Eukaryota</taxon>
        <taxon>Fungi</taxon>
        <taxon>Dikarya</taxon>
        <taxon>Ascomycota</taxon>
        <taxon>Pezizomycotina</taxon>
        <taxon>Sordariomycetes</taxon>
        <taxon>Sordariomycetidae</taxon>
        <taxon>Sordariales</taxon>
        <taxon>Podosporaceae</taxon>
        <taxon>Podospora</taxon>
    </lineage>
</organism>
<evidence type="ECO:0000313" key="4">
    <source>
        <dbReference type="Proteomes" id="UP001301958"/>
    </source>
</evidence>
<dbReference type="InterPro" id="IPR000909">
    <property type="entry name" value="PLipase_C_PInositol-sp_X_dom"/>
</dbReference>
<sequence length="499" mass="54837">MGLVSSRPKARKLASRSTTMPETITIRNLTITSLELVRVERIEAYRHDTGHPSSPSSSDDDENNDVSPSQDISDHLIEPFQERVTTVYPPDPDRTGEQLRLTFEEPGGTGHRYTATIPARSPKSVLLKSIGPSSGGNEFTAIYIPHHAYLSLFSSANLSSWMSQLDPSIPLSSLSIPGTHNSPTCYLALPSVRCQVVSVTDQLLNGVRFLDVRVSCPNGSTSPYSKRPDLALVHSAFPISLSGPKYFSSLLQEIYDFLDAHPSETILMSIKREGTGRGTDQLLSKILTNHYLDAWRWYTSSSIPTLGEVRGKIVLVRRFLVDPSLPSDHGLGIDGSVWPDNVADGTCGSGRIRIQDYYEVKETDQLPTKIKYAQDQLERAAECVLPLPLPSPAAPGGSETPQPQSNGYQETPFPLFINFLSASNFFNAQLWPDKIAVKINPKMIEYLCMGHACPGKGQLQKPVGDAATGIVVTDWVGYDGDWDLIRCIVGWNARLQLKA</sequence>
<dbReference type="AlphaFoldDB" id="A0AAN7H6I5"/>
<comment type="caution">
    <text evidence="3">The sequence shown here is derived from an EMBL/GenBank/DDBJ whole genome shotgun (WGS) entry which is preliminary data.</text>
</comment>
<dbReference type="PROSITE" id="PS50007">
    <property type="entry name" value="PIPLC_X_DOMAIN"/>
    <property type="match status" value="1"/>
</dbReference>
<dbReference type="Gene3D" id="3.20.20.190">
    <property type="entry name" value="Phosphatidylinositol (PI) phosphodiesterase"/>
    <property type="match status" value="1"/>
</dbReference>
<evidence type="ECO:0000259" key="2">
    <source>
        <dbReference type="SMART" id="SM00148"/>
    </source>
</evidence>
<feature type="region of interest" description="Disordered" evidence="1">
    <location>
        <begin position="45"/>
        <end position="77"/>
    </location>
</feature>
<dbReference type="Proteomes" id="UP001301958">
    <property type="component" value="Unassembled WGS sequence"/>
</dbReference>